<evidence type="ECO:0000256" key="3">
    <source>
        <dbReference type="ARBA" id="ARBA00023163"/>
    </source>
</evidence>
<dbReference type="Pfam" id="PF00010">
    <property type="entry name" value="HLH"/>
    <property type="match status" value="1"/>
</dbReference>
<organism evidence="6 7">
    <name type="scientific">Schistosoma mattheei</name>
    <dbReference type="NCBI Taxonomy" id="31246"/>
    <lineage>
        <taxon>Eukaryota</taxon>
        <taxon>Metazoa</taxon>
        <taxon>Spiralia</taxon>
        <taxon>Lophotrochozoa</taxon>
        <taxon>Platyhelminthes</taxon>
        <taxon>Trematoda</taxon>
        <taxon>Digenea</taxon>
        <taxon>Strigeidida</taxon>
        <taxon>Schistosomatoidea</taxon>
        <taxon>Schistosomatidae</taxon>
        <taxon>Schistosoma</taxon>
    </lineage>
</organism>
<dbReference type="GO" id="GO:0000978">
    <property type="term" value="F:RNA polymerase II cis-regulatory region sequence-specific DNA binding"/>
    <property type="evidence" value="ECO:0007669"/>
    <property type="project" value="TreeGrafter"/>
</dbReference>
<evidence type="ECO:0000256" key="4">
    <source>
        <dbReference type="SAM" id="MobiDB-lite"/>
    </source>
</evidence>
<dbReference type="PANTHER" id="PTHR13864">
    <property type="entry name" value="T-CELL ACUTE LYMPHOCYTIC LEUKEMIA/STEM CELL LEUKEMIA-RELATED"/>
    <property type="match status" value="1"/>
</dbReference>
<accession>A0AA85BH29</accession>
<dbReference type="GO" id="GO:0000981">
    <property type="term" value="F:DNA-binding transcription factor activity, RNA polymerase II-specific"/>
    <property type="evidence" value="ECO:0007669"/>
    <property type="project" value="InterPro"/>
</dbReference>
<dbReference type="PROSITE" id="PS50888">
    <property type="entry name" value="BHLH"/>
    <property type="match status" value="1"/>
</dbReference>
<reference evidence="7" key="1">
    <citation type="submission" date="2023-11" db="UniProtKB">
        <authorList>
            <consortium name="WormBaseParasite"/>
        </authorList>
    </citation>
    <scope>IDENTIFICATION</scope>
</reference>
<proteinExistence type="predicted"/>
<dbReference type="InterPro" id="IPR011598">
    <property type="entry name" value="bHLH_dom"/>
</dbReference>
<keyword evidence="3" id="KW-0804">Transcription</keyword>
<dbReference type="Proteomes" id="UP000050791">
    <property type="component" value="Unassembled WGS sequence"/>
</dbReference>
<dbReference type="AlphaFoldDB" id="A0AA85BH29"/>
<feature type="region of interest" description="Disordered" evidence="4">
    <location>
        <begin position="1"/>
        <end position="21"/>
    </location>
</feature>
<evidence type="ECO:0000259" key="5">
    <source>
        <dbReference type="PROSITE" id="PS50888"/>
    </source>
</evidence>
<evidence type="ECO:0000313" key="6">
    <source>
        <dbReference type="Proteomes" id="UP000050791"/>
    </source>
</evidence>
<dbReference type="GO" id="GO:0046983">
    <property type="term" value="F:protein dimerization activity"/>
    <property type="evidence" value="ECO:0007669"/>
    <property type="project" value="InterPro"/>
</dbReference>
<dbReference type="Gene3D" id="4.10.280.10">
    <property type="entry name" value="Helix-loop-helix DNA-binding domain"/>
    <property type="match status" value="1"/>
</dbReference>
<sequence>MDSFSDRHDFSLVDSRERQRQRSVNQAFAELRYILPTHPPDKKLSKHEILRLSIKYIHILETILKYQEEVEGRLPVSNISHICTATTTSSSSKSK</sequence>
<dbReference type="SMART" id="SM00353">
    <property type="entry name" value="HLH"/>
    <property type="match status" value="1"/>
</dbReference>
<feature type="domain" description="BHLH" evidence="5">
    <location>
        <begin position="8"/>
        <end position="60"/>
    </location>
</feature>
<dbReference type="InterPro" id="IPR036638">
    <property type="entry name" value="HLH_DNA-bd_sf"/>
</dbReference>
<evidence type="ECO:0000256" key="2">
    <source>
        <dbReference type="ARBA" id="ARBA00023125"/>
    </source>
</evidence>
<name>A0AA85BH29_9TREM</name>
<dbReference type="SUPFAM" id="SSF47459">
    <property type="entry name" value="HLH, helix-loop-helix DNA-binding domain"/>
    <property type="match status" value="1"/>
</dbReference>
<evidence type="ECO:0000256" key="1">
    <source>
        <dbReference type="ARBA" id="ARBA00023015"/>
    </source>
</evidence>
<dbReference type="InterPro" id="IPR040238">
    <property type="entry name" value="TAL-like"/>
</dbReference>
<feature type="compositionally biased region" description="Basic and acidic residues" evidence="4">
    <location>
        <begin position="1"/>
        <end position="20"/>
    </location>
</feature>
<protein>
    <recommendedName>
        <fullName evidence="5">BHLH domain-containing protein</fullName>
    </recommendedName>
</protein>
<keyword evidence="1" id="KW-0805">Transcription regulation</keyword>
<keyword evidence="2" id="KW-0238">DNA-binding</keyword>
<evidence type="ECO:0000313" key="7">
    <source>
        <dbReference type="WBParaSite" id="SMTH1_52490.1"/>
    </source>
</evidence>
<dbReference type="WBParaSite" id="SMTH1_52490.1">
    <property type="protein sequence ID" value="SMTH1_52490.1"/>
    <property type="gene ID" value="SMTH1_52490"/>
</dbReference>
<dbReference type="PANTHER" id="PTHR13864:SF15">
    <property type="entry name" value="T-CELL ACUTE LYMPHOCYTIC LEUKEMIA PROTEIN 1 HOMOLOG-RELATED"/>
    <property type="match status" value="1"/>
</dbReference>